<comment type="caution">
    <text evidence="2">The sequence shown here is derived from an EMBL/GenBank/DDBJ whole genome shotgun (WGS) entry which is preliminary data.</text>
</comment>
<feature type="compositionally biased region" description="Basic residues" evidence="1">
    <location>
        <begin position="134"/>
        <end position="146"/>
    </location>
</feature>
<evidence type="ECO:0000313" key="3">
    <source>
        <dbReference type="Proteomes" id="UP001464891"/>
    </source>
</evidence>
<dbReference type="RefSeq" id="WP_190443346.1">
    <property type="nucleotide sequence ID" value="NZ_JAMPKM010000058.1"/>
</dbReference>
<dbReference type="Proteomes" id="UP001464891">
    <property type="component" value="Unassembled WGS sequence"/>
</dbReference>
<organism evidence="2 3">
    <name type="scientific">Trichocoleus desertorum GB2-A4</name>
    <dbReference type="NCBI Taxonomy" id="2933944"/>
    <lineage>
        <taxon>Bacteria</taxon>
        <taxon>Bacillati</taxon>
        <taxon>Cyanobacteriota</taxon>
        <taxon>Cyanophyceae</taxon>
        <taxon>Leptolyngbyales</taxon>
        <taxon>Trichocoleusaceae</taxon>
        <taxon>Trichocoleus</taxon>
    </lineage>
</organism>
<accession>A0ABV0JGU1</accession>
<reference evidence="2 3" key="1">
    <citation type="submission" date="2022-04" db="EMBL/GenBank/DDBJ databases">
        <title>Positive selection, recombination, and allopatry shape intraspecific diversity of widespread and dominant cyanobacteria.</title>
        <authorList>
            <person name="Wei J."/>
            <person name="Shu W."/>
            <person name="Hu C."/>
        </authorList>
    </citation>
    <scope>NUCLEOTIDE SEQUENCE [LARGE SCALE GENOMIC DNA]</scope>
    <source>
        <strain evidence="2 3">GB2-A4</strain>
    </source>
</reference>
<feature type="region of interest" description="Disordered" evidence="1">
    <location>
        <begin position="126"/>
        <end position="146"/>
    </location>
</feature>
<name>A0ABV0JGU1_9CYAN</name>
<dbReference type="EMBL" id="JAMPKM010000058">
    <property type="protein sequence ID" value="MEP0821012.1"/>
    <property type="molecule type" value="Genomic_DNA"/>
</dbReference>
<proteinExistence type="predicted"/>
<keyword evidence="3" id="KW-1185">Reference proteome</keyword>
<sequence>MDDPCASRSFVTLYDAWLGYEQSMQTAMTSKKADATLAQVQTALVRYTLPAWGFPLPKGQRLTREEREQGLEFLKQVQLKQLQDAPKLQDALFEQLQVAGNSRRNYRWALNNFIAWCKEQPGSSSVAWSDIKRSTPRQRERKRSGTHVRLTNRKARQSYRLAVEQLTPTLKQELETFYQFLTQPFPTARLSSPVSAATAQQHQQQLLRIFGWLHQVRAIPLEDLSFHCLIEFVPIPPRLHHSDAHPQDQVAARKTVELTQSYLEWLRGKQPESSLLSSEGIQSPHTELKVLDTLLAVAKFVYWQEKQPNLGNIEVEFPTVASLRQLRIQAGEKVKSHQPVSDRSKQVLEWTEFLEFGEGLRSECAPRFLQSTQSQQGGTTLGPLRTPSAIALSYQRFLLFALLTYLSPERPTVLRTLKISALLQSDGKVENSISSAGEGSLYREGNQWWVHLPVSRKRGQEPRRLLAIPNLQYADGRCFHQYLEEWLLVYSYEDDKGMSWEVPGLRSCFNPQHAYLFTMKNGQPYHSLPAFSRLLSNPTYRITGKIVNLQSFRQMIITFPKPDTLKAELENLGHSVGLN</sequence>
<evidence type="ECO:0000313" key="2">
    <source>
        <dbReference type="EMBL" id="MEP0821012.1"/>
    </source>
</evidence>
<protein>
    <recommendedName>
        <fullName evidence="4">Core-binding (CB) domain-containing protein</fullName>
    </recommendedName>
</protein>
<evidence type="ECO:0008006" key="4">
    <source>
        <dbReference type="Google" id="ProtNLM"/>
    </source>
</evidence>
<evidence type="ECO:0000256" key="1">
    <source>
        <dbReference type="SAM" id="MobiDB-lite"/>
    </source>
</evidence>
<gene>
    <name evidence="2" type="ORF">NC998_28600</name>
</gene>